<dbReference type="EMBL" id="KN834211">
    <property type="protein sequence ID" value="KIK11462.1"/>
    <property type="molecule type" value="Genomic_DNA"/>
</dbReference>
<keyword evidence="3" id="KW-1185">Reference proteome</keyword>
<dbReference type="OrthoDB" id="2690041at2759"/>
<feature type="chain" id="PRO_5012881488" evidence="1">
    <location>
        <begin position="16"/>
        <end position="96"/>
    </location>
</feature>
<evidence type="ECO:0000256" key="1">
    <source>
        <dbReference type="SAM" id="SignalP"/>
    </source>
</evidence>
<protein>
    <submittedName>
        <fullName evidence="2">Uncharacterized protein</fullName>
    </submittedName>
</protein>
<dbReference type="HOGENOM" id="CLU_164462_0_0_1"/>
<sequence>MKVCWSSTFLMLCCALDLKKDVNQFVRHLSLQECDMEKHQKIMELELSEAKWEWVQCLLSLLSYAEKAQHAFSTEQGLTLHTALPALEALHKAWST</sequence>
<accession>A0A0C9YMJ2</accession>
<name>A0A0C9YMJ2_9AGAM</name>
<gene>
    <name evidence="2" type="ORF">PISMIDRAFT_19504</name>
</gene>
<keyword evidence="1" id="KW-0732">Signal</keyword>
<evidence type="ECO:0000313" key="2">
    <source>
        <dbReference type="EMBL" id="KIK11462.1"/>
    </source>
</evidence>
<organism evidence="2 3">
    <name type="scientific">Pisolithus microcarpus 441</name>
    <dbReference type="NCBI Taxonomy" id="765257"/>
    <lineage>
        <taxon>Eukaryota</taxon>
        <taxon>Fungi</taxon>
        <taxon>Dikarya</taxon>
        <taxon>Basidiomycota</taxon>
        <taxon>Agaricomycotina</taxon>
        <taxon>Agaricomycetes</taxon>
        <taxon>Agaricomycetidae</taxon>
        <taxon>Boletales</taxon>
        <taxon>Sclerodermatineae</taxon>
        <taxon>Pisolithaceae</taxon>
        <taxon>Pisolithus</taxon>
    </lineage>
</organism>
<proteinExistence type="predicted"/>
<feature type="signal peptide" evidence="1">
    <location>
        <begin position="1"/>
        <end position="15"/>
    </location>
</feature>
<evidence type="ECO:0000313" key="3">
    <source>
        <dbReference type="Proteomes" id="UP000054018"/>
    </source>
</evidence>
<dbReference type="Proteomes" id="UP000054018">
    <property type="component" value="Unassembled WGS sequence"/>
</dbReference>
<reference evidence="3" key="2">
    <citation type="submission" date="2015-01" db="EMBL/GenBank/DDBJ databases">
        <title>Evolutionary Origins and Diversification of the Mycorrhizal Mutualists.</title>
        <authorList>
            <consortium name="DOE Joint Genome Institute"/>
            <consortium name="Mycorrhizal Genomics Consortium"/>
            <person name="Kohler A."/>
            <person name="Kuo A."/>
            <person name="Nagy L.G."/>
            <person name="Floudas D."/>
            <person name="Copeland A."/>
            <person name="Barry K.W."/>
            <person name="Cichocki N."/>
            <person name="Veneault-Fourrey C."/>
            <person name="LaButti K."/>
            <person name="Lindquist E.A."/>
            <person name="Lipzen A."/>
            <person name="Lundell T."/>
            <person name="Morin E."/>
            <person name="Murat C."/>
            <person name="Riley R."/>
            <person name="Ohm R."/>
            <person name="Sun H."/>
            <person name="Tunlid A."/>
            <person name="Henrissat B."/>
            <person name="Grigoriev I.V."/>
            <person name="Hibbett D.S."/>
            <person name="Martin F."/>
        </authorList>
    </citation>
    <scope>NUCLEOTIDE SEQUENCE [LARGE SCALE GENOMIC DNA]</scope>
    <source>
        <strain evidence="3">441</strain>
    </source>
</reference>
<dbReference type="AlphaFoldDB" id="A0A0C9YMJ2"/>
<reference evidence="2 3" key="1">
    <citation type="submission" date="2014-04" db="EMBL/GenBank/DDBJ databases">
        <authorList>
            <consortium name="DOE Joint Genome Institute"/>
            <person name="Kuo A."/>
            <person name="Kohler A."/>
            <person name="Costa M.D."/>
            <person name="Nagy L.G."/>
            <person name="Floudas D."/>
            <person name="Copeland A."/>
            <person name="Barry K.W."/>
            <person name="Cichocki N."/>
            <person name="Veneault-Fourrey C."/>
            <person name="LaButti K."/>
            <person name="Lindquist E.A."/>
            <person name="Lipzen A."/>
            <person name="Lundell T."/>
            <person name="Morin E."/>
            <person name="Murat C."/>
            <person name="Sun H."/>
            <person name="Tunlid A."/>
            <person name="Henrissat B."/>
            <person name="Grigoriev I.V."/>
            <person name="Hibbett D.S."/>
            <person name="Martin F."/>
            <person name="Nordberg H.P."/>
            <person name="Cantor M.N."/>
            <person name="Hua S.X."/>
        </authorList>
    </citation>
    <scope>NUCLEOTIDE SEQUENCE [LARGE SCALE GENOMIC DNA]</scope>
    <source>
        <strain evidence="2 3">441</strain>
    </source>
</reference>